<feature type="region of interest" description="Disordered" evidence="1">
    <location>
        <begin position="1"/>
        <end position="44"/>
    </location>
</feature>
<evidence type="ECO:0000313" key="2">
    <source>
        <dbReference type="EMBL" id="ARX88942.1"/>
    </source>
</evidence>
<feature type="compositionally biased region" description="Polar residues" evidence="1">
    <location>
        <begin position="11"/>
        <end position="39"/>
    </location>
</feature>
<protein>
    <submittedName>
        <fullName evidence="2">Uncharacterized protein</fullName>
    </submittedName>
</protein>
<reference evidence="2 3" key="1">
    <citation type="submission" date="2017-05" db="EMBL/GenBank/DDBJ databases">
        <title>Streptomyces alboflavus Genome sequencing and assembly.</title>
        <authorList>
            <person name="Wang Y."/>
            <person name="Du B."/>
            <person name="Ding Y."/>
            <person name="Liu H."/>
            <person name="Hou Q."/>
            <person name="Liu K."/>
            <person name="Wang C."/>
            <person name="Yao L."/>
        </authorList>
    </citation>
    <scope>NUCLEOTIDE SEQUENCE [LARGE SCALE GENOMIC DNA]</scope>
    <source>
        <strain evidence="2 3">MDJK44</strain>
    </source>
</reference>
<name>A0A1Z1WRJ6_9ACTN</name>
<dbReference type="EMBL" id="CP021748">
    <property type="protein sequence ID" value="ARX88942.1"/>
    <property type="molecule type" value="Genomic_DNA"/>
</dbReference>
<proteinExistence type="predicted"/>
<organism evidence="2 3">
    <name type="scientific">Streptomyces alboflavus</name>
    <dbReference type="NCBI Taxonomy" id="67267"/>
    <lineage>
        <taxon>Bacteria</taxon>
        <taxon>Bacillati</taxon>
        <taxon>Actinomycetota</taxon>
        <taxon>Actinomycetes</taxon>
        <taxon>Kitasatosporales</taxon>
        <taxon>Streptomycetaceae</taxon>
        <taxon>Streptomyces</taxon>
    </lineage>
</organism>
<accession>A0A1Z1WRJ6</accession>
<dbReference type="AlphaFoldDB" id="A0A1Z1WRJ6"/>
<evidence type="ECO:0000256" key="1">
    <source>
        <dbReference type="SAM" id="MobiDB-lite"/>
    </source>
</evidence>
<evidence type="ECO:0000313" key="3">
    <source>
        <dbReference type="Proteomes" id="UP000195880"/>
    </source>
</evidence>
<sequence length="64" mass="6766">MVSRLPMELSVHSSLSRTPLTCTTPTSGPRIFSNSSRPASRSGCAERMSTRMVCCLPPGPGTLA</sequence>
<dbReference type="KEGG" id="salf:SMD44_08429"/>
<gene>
    <name evidence="2" type="ORF">SMD44_08429</name>
</gene>
<keyword evidence="3" id="KW-1185">Reference proteome</keyword>
<dbReference type="Proteomes" id="UP000195880">
    <property type="component" value="Chromosome"/>
</dbReference>